<feature type="region of interest" description="Disordered" evidence="1">
    <location>
        <begin position="1"/>
        <end position="22"/>
    </location>
</feature>
<gene>
    <name evidence="2" type="ORF">SteCoe_29957</name>
</gene>
<comment type="caution">
    <text evidence="2">The sequence shown here is derived from an EMBL/GenBank/DDBJ whole genome shotgun (WGS) entry which is preliminary data.</text>
</comment>
<dbReference type="OrthoDB" id="304280at2759"/>
<name>A0A1R2B4R0_9CILI</name>
<protein>
    <submittedName>
        <fullName evidence="2">Uncharacterized protein</fullName>
    </submittedName>
</protein>
<evidence type="ECO:0000256" key="1">
    <source>
        <dbReference type="SAM" id="MobiDB-lite"/>
    </source>
</evidence>
<dbReference type="EMBL" id="MPUH01000960">
    <property type="protein sequence ID" value="OMJ71739.1"/>
    <property type="molecule type" value="Genomic_DNA"/>
</dbReference>
<organism evidence="2 3">
    <name type="scientific">Stentor coeruleus</name>
    <dbReference type="NCBI Taxonomy" id="5963"/>
    <lineage>
        <taxon>Eukaryota</taxon>
        <taxon>Sar</taxon>
        <taxon>Alveolata</taxon>
        <taxon>Ciliophora</taxon>
        <taxon>Postciliodesmatophora</taxon>
        <taxon>Heterotrichea</taxon>
        <taxon>Heterotrichida</taxon>
        <taxon>Stentoridae</taxon>
        <taxon>Stentor</taxon>
    </lineage>
</organism>
<reference evidence="2 3" key="1">
    <citation type="submission" date="2016-11" db="EMBL/GenBank/DDBJ databases">
        <title>The macronuclear genome of Stentor coeruleus: a giant cell with tiny introns.</title>
        <authorList>
            <person name="Slabodnick M."/>
            <person name="Ruby J.G."/>
            <person name="Reiff S.B."/>
            <person name="Swart E.C."/>
            <person name="Gosai S."/>
            <person name="Prabakaran S."/>
            <person name="Witkowska E."/>
            <person name="Larue G.E."/>
            <person name="Fisher S."/>
            <person name="Freeman R.M."/>
            <person name="Gunawardena J."/>
            <person name="Chu W."/>
            <person name="Stover N.A."/>
            <person name="Gregory B.D."/>
            <person name="Nowacki M."/>
            <person name="Derisi J."/>
            <person name="Roy S.W."/>
            <person name="Marshall W.F."/>
            <person name="Sood P."/>
        </authorList>
    </citation>
    <scope>NUCLEOTIDE SEQUENCE [LARGE SCALE GENOMIC DNA]</scope>
    <source>
        <strain evidence="2">WM001</strain>
    </source>
</reference>
<feature type="region of interest" description="Disordered" evidence="1">
    <location>
        <begin position="230"/>
        <end position="288"/>
    </location>
</feature>
<sequence>MQRSSNNFHSLPMSKGNAVDLKPIPNNSGNLYKIRSGPILPDTRHSSKLCPKKIASDKERLYEENINLKQMYNYINDENIKLKTRILQLEKNADQLKQQDPGTSTNSKPTHLLENLKQNIRDLKTEIKEKNKEIDDLKRYVKYTKLQELEGECLQYSNECIRLKMIIDELLLDKGITPRGIEVYEKLKQENEEFRKGIDILRENDKVKDIQIGELSARVRELGESLQKSEEKSKRILDNSSREYEENDKDKEDYDEDSRVEKVQDDGFEIDKKSVNDKESDSQTEKEIVELKEENSKLKQALNKTNNSLLEKNQEIEDLRLLITEKDQIIENSLLEDNYESNSNKSINLHSQALCGKIKAYLIEKSLNPKAWVKSISSEDIISKINLIKAFDNYGLIVTDIEINAFMQEYGENDDQILASVIIETLEIQEKEEVSLDDIFEILKVKSTFYALKNLKLHLESSFKSDEILGYHIEEFFSQGIYDLADPIQIEILCEYFLCNKHFVKKEEFITKFEEKFEGWTSLRKSEIEGIIRRFQGLLFDSSDILLCRLNEKTHNQGFIQMNDFIHELKISEIISSSSEETCAKALIYYYSKSLKKVPYLQIINTLYDETVDEDFIKYFDISTENDDLKRSYKSFWVSETLISTDNALEDSLRLEDSHKSNESLSGIEFNNTP</sequence>
<evidence type="ECO:0000313" key="3">
    <source>
        <dbReference type="Proteomes" id="UP000187209"/>
    </source>
</evidence>
<dbReference type="Proteomes" id="UP000187209">
    <property type="component" value="Unassembled WGS sequence"/>
</dbReference>
<feature type="compositionally biased region" description="Polar residues" evidence="1">
    <location>
        <begin position="95"/>
        <end position="109"/>
    </location>
</feature>
<accession>A0A1R2B4R0</accession>
<proteinExistence type="predicted"/>
<evidence type="ECO:0000313" key="2">
    <source>
        <dbReference type="EMBL" id="OMJ71739.1"/>
    </source>
</evidence>
<keyword evidence="3" id="KW-1185">Reference proteome</keyword>
<feature type="region of interest" description="Disordered" evidence="1">
    <location>
        <begin position="93"/>
        <end position="113"/>
    </location>
</feature>
<dbReference type="AlphaFoldDB" id="A0A1R2B4R0"/>